<feature type="compositionally biased region" description="Low complexity" evidence="9">
    <location>
        <begin position="1642"/>
        <end position="1666"/>
    </location>
</feature>
<feature type="compositionally biased region" description="Low complexity" evidence="9">
    <location>
        <begin position="839"/>
        <end position="859"/>
    </location>
</feature>
<feature type="compositionally biased region" description="Low complexity" evidence="9">
    <location>
        <begin position="1819"/>
        <end position="1844"/>
    </location>
</feature>
<feature type="compositionally biased region" description="Basic residues" evidence="9">
    <location>
        <begin position="1131"/>
        <end position="1140"/>
    </location>
</feature>
<feature type="compositionally biased region" description="Basic and acidic residues" evidence="9">
    <location>
        <begin position="1325"/>
        <end position="1334"/>
    </location>
</feature>
<feature type="compositionally biased region" description="Polar residues" evidence="9">
    <location>
        <begin position="1991"/>
        <end position="2000"/>
    </location>
</feature>
<dbReference type="PANTHER" id="PTHR12881:SF10">
    <property type="entry name" value="MEDIATOR OF RNA POLYMERASE II TRANSCRIPTION SUBUNIT 1"/>
    <property type="match status" value="1"/>
</dbReference>
<organism evidence="11 12">
    <name type="scientific">Holothuria leucospilota</name>
    <name type="common">Black long sea cucumber</name>
    <name type="synonym">Mertensiothuria leucospilota</name>
    <dbReference type="NCBI Taxonomy" id="206669"/>
    <lineage>
        <taxon>Eukaryota</taxon>
        <taxon>Metazoa</taxon>
        <taxon>Echinodermata</taxon>
        <taxon>Eleutherozoa</taxon>
        <taxon>Echinozoa</taxon>
        <taxon>Holothuroidea</taxon>
        <taxon>Aspidochirotacea</taxon>
        <taxon>Aspidochirotida</taxon>
        <taxon>Holothuriidae</taxon>
        <taxon>Holothuria</taxon>
    </lineage>
</organism>
<feature type="compositionally biased region" description="Low complexity" evidence="9">
    <location>
        <begin position="1919"/>
        <end position="1943"/>
    </location>
</feature>
<feature type="compositionally biased region" description="Basic and acidic residues" evidence="9">
    <location>
        <begin position="2127"/>
        <end position="2146"/>
    </location>
</feature>
<evidence type="ECO:0000256" key="3">
    <source>
        <dbReference type="ARBA" id="ARBA00020612"/>
    </source>
</evidence>
<evidence type="ECO:0000256" key="4">
    <source>
        <dbReference type="ARBA" id="ARBA00023015"/>
    </source>
</evidence>
<evidence type="ECO:0000259" key="10">
    <source>
        <dbReference type="Pfam" id="PF10744"/>
    </source>
</evidence>
<feature type="compositionally biased region" description="Low complexity" evidence="9">
    <location>
        <begin position="2109"/>
        <end position="2118"/>
    </location>
</feature>
<feature type="region of interest" description="Disordered" evidence="9">
    <location>
        <begin position="2254"/>
        <end position="2424"/>
    </location>
</feature>
<feature type="compositionally biased region" description="Polar residues" evidence="9">
    <location>
        <begin position="560"/>
        <end position="569"/>
    </location>
</feature>
<keyword evidence="4" id="KW-0805">Transcription regulation</keyword>
<feature type="compositionally biased region" description="Basic residues" evidence="9">
    <location>
        <begin position="734"/>
        <end position="743"/>
    </location>
</feature>
<comment type="caution">
    <text evidence="11">The sequence shown here is derived from an EMBL/GenBank/DDBJ whole genome shotgun (WGS) entry which is preliminary data.</text>
</comment>
<keyword evidence="6" id="KW-0804">Transcription</keyword>
<dbReference type="GO" id="GO:0016592">
    <property type="term" value="C:mediator complex"/>
    <property type="evidence" value="ECO:0007669"/>
    <property type="project" value="InterPro"/>
</dbReference>
<feature type="region of interest" description="Disordered" evidence="9">
    <location>
        <begin position="1692"/>
        <end position="1731"/>
    </location>
</feature>
<feature type="region of interest" description="Disordered" evidence="9">
    <location>
        <begin position="789"/>
        <end position="925"/>
    </location>
</feature>
<feature type="compositionally biased region" description="Low complexity" evidence="9">
    <location>
        <begin position="1441"/>
        <end position="1461"/>
    </location>
</feature>
<feature type="region of interest" description="Disordered" evidence="9">
    <location>
        <begin position="663"/>
        <end position="707"/>
    </location>
</feature>
<proteinExistence type="inferred from homology"/>
<feature type="compositionally biased region" description="Basic and acidic residues" evidence="9">
    <location>
        <begin position="2365"/>
        <end position="2376"/>
    </location>
</feature>
<name>A0A9Q0YJB5_HOLLE</name>
<feature type="compositionally biased region" description="Low complexity" evidence="9">
    <location>
        <begin position="1887"/>
        <end position="1903"/>
    </location>
</feature>
<feature type="compositionally biased region" description="Polar residues" evidence="9">
    <location>
        <begin position="1043"/>
        <end position="1063"/>
    </location>
</feature>
<feature type="compositionally biased region" description="Polar residues" evidence="9">
    <location>
        <begin position="1213"/>
        <end position="1227"/>
    </location>
</feature>
<gene>
    <name evidence="11" type="ORF">HOLleu_41585</name>
</gene>
<dbReference type="InterPro" id="IPR051999">
    <property type="entry name" value="Mediator_complex_subunit_1"/>
</dbReference>
<evidence type="ECO:0000256" key="6">
    <source>
        <dbReference type="ARBA" id="ARBA00023163"/>
    </source>
</evidence>
<sequence>MATLSLSTAVLMDQNGVGKPPIDGVSQSDQDNLLAFLMEKLKMTSKQVKAWSEERMKIRDAMAVYKNTDNVDPERLQKCLENIKRAITVSSLPAMVERLEALAKPVNLKVTSTPEGNIFISSDTFYVEVVMGENGNVKDVMVAQSKDPVSCPEMCEALRENNFKEFGEHLKGLTEFYQGGGDGNQKTKAFTSLQCLEKDLLTLLGLSKKPGSTPLILVKNSLGYCTPRAGGRHMRLTYFVSPYDLLDVEQKQAKELGPDDPLPKDIGLWVSLGVESSPPRKLQTMPLIVTATTDGKLTHVNTAIGPTNSILLPAVFTLTLSQPMPVSVMLLKQLQNRYGVTMTYSEPPTALPINTLICRHMLDPDFATNPQQRTLPHPRGYTFHVKLPDQKHRYFVTDSLMVGDVRGVLITKILFVQHTQVIQTLQCLRQQATYNALVSSCVRKTSDGDEDDDEEEVFEVTAYHHCRMTVLFEHPAKDGMACVEFDTTEPSNPKCKLYQREGEEPFCSDEYATKVLQKCLSIPITMRAILKKTVGWLEMRKQKEAPAAATPAVGPPTYPSQNLPSSGPFSTLQKFSNSFGGSTGPSFNTGRIKERSMSNVSNVPGSILSDLSSTFANFFPQSSAQPSYSGTVTPSQTTVTTPSDPAAIACKQTQNPMLASLLQSTTVGGGPPANRLPVQQVPKDPIRTHHPPPLPPPPTTTAAQQQKHTKNPMLLNLLQEPNIDAKLATSLHVKTVKKRKRKPNEKSPKQFPEEEPGSASQVGSGSQDVFVFPGNTKLSSIPFLSENAKSLQRQSSTSSEPMKSPFDPTKSNTVLNDLSALLHKPVDQNKPQKKRQGRSDSVSSASSAGAAAPSPRQSPKTPMSPAATTPRPSRSISSTPELSAPSPSNVLPGMITEMLPKSDPLPAMDPAHALSPDFPMPQKALTTPSHQLTIDPFDFTEDIIQKNIPNFDMFVNSKTDPDDFGLPNVSSAIAKLESASDLETEDDKTPTLDVSSLLSLTPGPSKPTLVGSRSQSFDLQSPGTPSLRSFGEDALDLTKAESLKSQSGNTTPSGKELRSSISSPVAPAQGSMPSPTVTKKAVSKAHTSKGKPKNFTLEGAGPYQTDVTKKNRKRYKKTVKEPGGQGETGSKKNRKKGRRPKYPDSSPECPTGEGYETSVRSEQPLKMTIKLKPISETKPKVKIAAPTPKIKVKLPALDPSSTHSGSTKEDNSETNLKGPTAITTTKPVHQRRDSDEAKKDKGEVKQGEKLPKRESIEGSRADVTDRGIVRRLSESQKMIAEKKSEDRPTLKSQSSLSRLKTPSPKLTKIREGVKRSPHGVGPKGDLQKKSREEILNTVLNRSSVADYKIPKLNKSGGQKTPAKTGPEGDSGNSSTDAAKKSGQSPSLTKSADQTKLSSPLRNSNPSVQRPRSASPSMRLDPAKRSDASKSSFTKPTPSQKVGSVSPRGSVSPQSSFSTKSRTSTERSSRGDTPSPLGSGASPSHKLSSASQLKTPPVSTSSPSHPKSGLSSTGQVKSTQASSSPVHSSKPLSTSSPSQTSKGSGSSITTSHTKTASNVSTTSTNKTGSSPSHHSKAITMVVSSANHPMKSPSVTSPSGPKPSTPVSQAKTIQSSKPPILATAGPGKSAPRPAPLVITTSTRPVTPKSATPTATTPRTPVATTPTSAGPRLRSPPAKSSRKIASLNAIVSKLTERVQEKEKPAERLPGEESVTLGEKGKDVEEPKKLELDQGDNEKVVSVLINSGLVEKSPVVTAKNLATKASPSNKPAGKDDSAKAALAARQATDAKPGLPNPKSAPVSQTKSAVAQALKNISQAAKVTSTPSSKPSPSPSTTSKTSTPAKSPANVKAAPSKMNTAKVVTSPSDKGSGNVSTKSGAVTSSSKTATQSKVSSPSVKTSVGTVPPKTSSGGPPRPKLIIPSQSRGSSQSTSPVKTPTKTSQSPSSHRPIILSRSSSTVTSPDKGATKVTRVQIAPLSSPGVTGSTPSGGKQSVKGQSPSVSAKTKPEKNDSKKEPDSKKGTQPPSMESKDIPSGATKIPSEKTYAVGEKGGKDGLSESLTAEKATGVPNKIGESKETGFPKSGDKNKNKADQRKDDMKQTPAKAEVKPSMAEAAASTTASVSKIGTVSKSEKKEEAGSKSDKKEEKKSLKVNLDSSSVPKQSLKRTASREGGGEVPTKAMRTSLSAESNLVQTPDSTPKIIPLPTKSVNKPITKTQTIKSVVQPAKAGNLVAKSPLASSVPSIPSIPSIPKDMDFKVPSPAMIPPSSPRTIIHGVRSPGPSFKPSSPTKATSPVSPGGVPSPVAGIPATGGVPSPQGVKRAATPEECALPSKRSMLLESCSPVSPAESDDGLVIDVPASPSQRRQKMLAEKASSKESGDVPNKGMMHVKSPLPRSPLAKSPSMVTKSPAGISVGSGDAGSPCTLDDDLMNEALSSIREIREDLA</sequence>
<reference evidence="11" key="1">
    <citation type="submission" date="2021-10" db="EMBL/GenBank/DDBJ databases">
        <title>Tropical sea cucumber genome reveals ecological adaptation and Cuvierian tubules defense mechanism.</title>
        <authorList>
            <person name="Chen T."/>
        </authorList>
    </citation>
    <scope>NUCLEOTIDE SEQUENCE</scope>
    <source>
        <strain evidence="11">Nanhai2018</strain>
        <tissue evidence="11">Muscle</tissue>
    </source>
</reference>
<keyword evidence="7" id="KW-0539">Nucleus</keyword>
<evidence type="ECO:0000256" key="5">
    <source>
        <dbReference type="ARBA" id="ARBA00023159"/>
    </source>
</evidence>
<dbReference type="GO" id="GO:0045944">
    <property type="term" value="P:positive regulation of transcription by RNA polymerase II"/>
    <property type="evidence" value="ECO:0007669"/>
    <property type="project" value="UniProtKB-ARBA"/>
</dbReference>
<feature type="compositionally biased region" description="Low complexity" evidence="9">
    <location>
        <begin position="2288"/>
        <end position="2305"/>
    </location>
</feature>
<dbReference type="EMBL" id="JAIZAY010000023">
    <property type="protein sequence ID" value="KAJ8019831.1"/>
    <property type="molecule type" value="Genomic_DNA"/>
</dbReference>
<protein>
    <recommendedName>
        <fullName evidence="3">Mediator of RNA polymerase II transcription subunit 1</fullName>
    </recommendedName>
    <alternativeName>
        <fullName evidence="8">Mediator complex subunit 1</fullName>
    </alternativeName>
</protein>
<feature type="compositionally biased region" description="Polar residues" evidence="9">
    <location>
        <begin position="1428"/>
        <end position="1440"/>
    </location>
</feature>
<evidence type="ECO:0000313" key="11">
    <source>
        <dbReference type="EMBL" id="KAJ8019831.1"/>
    </source>
</evidence>
<feature type="compositionally biased region" description="Polar residues" evidence="9">
    <location>
        <begin position="1011"/>
        <end position="1027"/>
    </location>
</feature>
<evidence type="ECO:0000256" key="1">
    <source>
        <dbReference type="ARBA" id="ARBA00004123"/>
    </source>
</evidence>
<accession>A0A9Q0YJB5</accession>
<dbReference type="Proteomes" id="UP001152320">
    <property type="component" value="Chromosome 23"/>
</dbReference>
<feature type="compositionally biased region" description="Low complexity" evidence="9">
    <location>
        <begin position="1521"/>
        <end position="1554"/>
    </location>
</feature>
<feature type="compositionally biased region" description="Basic and acidic residues" evidence="9">
    <location>
        <begin position="2070"/>
        <end position="2096"/>
    </location>
</feature>
<evidence type="ECO:0000256" key="8">
    <source>
        <dbReference type="ARBA" id="ARBA00031254"/>
    </source>
</evidence>
<dbReference type="PANTHER" id="PTHR12881">
    <property type="entry name" value="MEDIATOR OF RNA POLYMERASE II TRANSCRIPTION SUBUNIT 1"/>
    <property type="match status" value="1"/>
</dbReference>
<evidence type="ECO:0000256" key="9">
    <source>
        <dbReference type="SAM" id="MobiDB-lite"/>
    </source>
</evidence>
<evidence type="ECO:0000256" key="7">
    <source>
        <dbReference type="ARBA" id="ARBA00023242"/>
    </source>
</evidence>
<dbReference type="OrthoDB" id="2281547at2759"/>
<feature type="compositionally biased region" description="Polar residues" evidence="9">
    <location>
        <begin position="789"/>
        <end position="801"/>
    </location>
</feature>
<feature type="compositionally biased region" description="Polar residues" evidence="9">
    <location>
        <begin position="1852"/>
        <end position="1886"/>
    </location>
</feature>
<comment type="subcellular location">
    <subcellularLocation>
        <location evidence="1">Nucleus</location>
    </subcellularLocation>
</comment>
<feature type="compositionally biased region" description="Polar residues" evidence="9">
    <location>
        <begin position="2178"/>
        <end position="2194"/>
    </location>
</feature>
<feature type="compositionally biased region" description="Basic and acidic residues" evidence="9">
    <location>
        <begin position="1230"/>
        <end position="1289"/>
    </location>
</feature>
<feature type="compositionally biased region" description="Polar residues" evidence="9">
    <location>
        <begin position="758"/>
        <end position="767"/>
    </location>
</feature>
<feature type="compositionally biased region" description="Basic and acidic residues" evidence="9">
    <location>
        <begin position="1715"/>
        <end position="1731"/>
    </location>
</feature>
<feature type="compositionally biased region" description="Polar residues" evidence="9">
    <location>
        <begin position="1370"/>
        <end position="1415"/>
    </location>
</feature>
<keyword evidence="5" id="KW-0010">Activator</keyword>
<feature type="compositionally biased region" description="Polar residues" evidence="9">
    <location>
        <begin position="1603"/>
        <end position="1615"/>
    </location>
</feature>
<feature type="region of interest" description="Disordered" evidence="9">
    <location>
        <begin position="547"/>
        <end position="569"/>
    </location>
</feature>
<feature type="compositionally biased region" description="Polar residues" evidence="9">
    <location>
        <begin position="1555"/>
        <end position="1571"/>
    </location>
</feature>
<dbReference type="GO" id="GO:0003712">
    <property type="term" value="F:transcription coregulator activity"/>
    <property type="evidence" value="ECO:0007669"/>
    <property type="project" value="InterPro"/>
</dbReference>
<feature type="compositionally biased region" description="Low complexity" evidence="9">
    <location>
        <begin position="868"/>
        <end position="880"/>
    </location>
</feature>
<evidence type="ECO:0000256" key="2">
    <source>
        <dbReference type="ARBA" id="ARBA00006210"/>
    </source>
</evidence>
<dbReference type="Pfam" id="PF10744">
    <property type="entry name" value="Med1"/>
    <property type="match status" value="1"/>
</dbReference>
<feature type="compositionally biased region" description="Basic residues" evidence="9">
    <location>
        <begin position="1081"/>
        <end position="1092"/>
    </location>
</feature>
<feature type="compositionally biased region" description="Low complexity" evidence="9">
    <location>
        <begin position="1975"/>
        <end position="1987"/>
    </location>
</feature>
<feature type="domain" description="Mediator complex subunit Med1" evidence="10">
    <location>
        <begin position="77"/>
        <end position="443"/>
    </location>
</feature>
<feature type="compositionally biased region" description="Polar residues" evidence="9">
    <location>
        <begin position="1290"/>
        <end position="1300"/>
    </location>
</feature>
<dbReference type="InterPro" id="IPR019680">
    <property type="entry name" value="Mediator_Med1"/>
</dbReference>
<evidence type="ECO:0000313" key="12">
    <source>
        <dbReference type="Proteomes" id="UP001152320"/>
    </source>
</evidence>
<feature type="compositionally biased region" description="Basic and acidic residues" evidence="9">
    <location>
        <begin position="1692"/>
        <end position="1707"/>
    </location>
</feature>
<feature type="region of interest" description="Disordered" evidence="9">
    <location>
        <begin position="729"/>
        <end position="773"/>
    </location>
</feature>
<feature type="compositionally biased region" description="Polar residues" evidence="9">
    <location>
        <begin position="1797"/>
        <end position="1818"/>
    </location>
</feature>
<feature type="compositionally biased region" description="Polar residues" evidence="9">
    <location>
        <begin position="1480"/>
        <end position="1493"/>
    </location>
</feature>
<feature type="region of interest" description="Disordered" evidence="9">
    <location>
        <begin position="1744"/>
        <end position="2206"/>
    </location>
</feature>
<feature type="compositionally biased region" description="Basic and acidic residues" evidence="9">
    <location>
        <begin position="2002"/>
        <end position="2017"/>
    </location>
</feature>
<keyword evidence="12" id="KW-1185">Reference proteome</keyword>
<comment type="similarity">
    <text evidence="2">Belongs to the Mediator complex subunit 1 family.</text>
</comment>
<feature type="compositionally biased region" description="Polar residues" evidence="9">
    <location>
        <begin position="1580"/>
        <end position="1597"/>
    </location>
</feature>
<feature type="compositionally biased region" description="Low complexity" evidence="9">
    <location>
        <begin position="1494"/>
        <end position="1512"/>
    </location>
</feature>
<feature type="region of interest" description="Disordered" evidence="9">
    <location>
        <begin position="977"/>
        <end position="1680"/>
    </location>
</feature>